<keyword evidence="2" id="KW-1185">Reference proteome</keyword>
<dbReference type="RefSeq" id="WP_210087703.1">
    <property type="nucleotide sequence ID" value="NZ_JAGGKG010000002.1"/>
</dbReference>
<proteinExistence type="predicted"/>
<sequence length="475" mass="55923">MRQEKKIADLIKSHMQRHHLTIRVLAQQSNLSSISLQSILYGRLPNMIELDHLTTAMGMQTGDLYVLYETQLRKLKFAWPKTSRYLIHCAKNALNEHLISGVKHCYRIKNASIRLFHLAEYLYSIGIFSSAEIVYDLLLKANTDEGYASLVMSREMISMCQFRIFQQACSKQFGHAPSALRFIPFRNSLPTEYALEGLLLLSQNFIAQERYESAELYADELSSIAYHVYKKKRNYWRRHTVKTLRPLVVYYGQALLIKGICYEMRGMYSEAKQWIMKYSDLSWLAPKDQEEELAAQRFAVMAEGNMMCLNIKSGDWSGIPKYIAFLKDHPEEIIEGLITLLTSANEYHYCIDDVIKQFTKQIHTFNNEIIYYSVQKELLLCQQYVQFHYQYAIYCFQRGKEDQGIEHTLTSLQYARGMKNNRIFINSMTLFEKYRTYATARQQHCYEELCQNILNETNEEKSFSYNFFWQMMMSV</sequence>
<dbReference type="SUPFAM" id="SSF48452">
    <property type="entry name" value="TPR-like"/>
    <property type="match status" value="1"/>
</dbReference>
<organism evidence="1 2">
    <name type="scientific">Paenibacillus turicensis</name>
    <dbReference type="NCBI Taxonomy" id="160487"/>
    <lineage>
        <taxon>Bacteria</taxon>
        <taxon>Bacillati</taxon>
        <taxon>Bacillota</taxon>
        <taxon>Bacilli</taxon>
        <taxon>Bacillales</taxon>
        <taxon>Paenibacillaceae</taxon>
        <taxon>Paenibacillus</taxon>
    </lineage>
</organism>
<dbReference type="Proteomes" id="UP001519272">
    <property type="component" value="Unassembled WGS sequence"/>
</dbReference>
<evidence type="ECO:0000313" key="1">
    <source>
        <dbReference type="EMBL" id="MBP1904024.1"/>
    </source>
</evidence>
<protein>
    <submittedName>
        <fullName evidence="1">Tetratricopeptide (TPR) repeat protein</fullName>
    </submittedName>
</protein>
<gene>
    <name evidence="1" type="ORF">J2Z32_000641</name>
</gene>
<comment type="caution">
    <text evidence="1">The sequence shown here is derived from an EMBL/GenBank/DDBJ whole genome shotgun (WGS) entry which is preliminary data.</text>
</comment>
<reference evidence="1 2" key="1">
    <citation type="submission" date="2021-03" db="EMBL/GenBank/DDBJ databases">
        <title>Genomic Encyclopedia of Type Strains, Phase IV (KMG-IV): sequencing the most valuable type-strain genomes for metagenomic binning, comparative biology and taxonomic classification.</title>
        <authorList>
            <person name="Goeker M."/>
        </authorList>
    </citation>
    <scope>NUCLEOTIDE SEQUENCE [LARGE SCALE GENOMIC DNA]</scope>
    <source>
        <strain evidence="1 2">DSM 14349</strain>
    </source>
</reference>
<dbReference type="InterPro" id="IPR011990">
    <property type="entry name" value="TPR-like_helical_dom_sf"/>
</dbReference>
<accession>A0ABS4FN69</accession>
<name>A0ABS4FN69_9BACL</name>
<evidence type="ECO:0000313" key="2">
    <source>
        <dbReference type="Proteomes" id="UP001519272"/>
    </source>
</evidence>
<dbReference type="EMBL" id="JAGGKG010000002">
    <property type="protein sequence ID" value="MBP1904024.1"/>
    <property type="molecule type" value="Genomic_DNA"/>
</dbReference>